<dbReference type="EMBL" id="SMAL01000002">
    <property type="protein sequence ID" value="TCT16399.1"/>
    <property type="molecule type" value="Genomic_DNA"/>
</dbReference>
<dbReference type="Proteomes" id="UP000294902">
    <property type="component" value="Unassembled WGS sequence"/>
</dbReference>
<evidence type="ECO:0000256" key="1">
    <source>
        <dbReference type="SAM" id="MobiDB-lite"/>
    </source>
</evidence>
<name>A0A4R3MN29_9FIRM</name>
<feature type="compositionally biased region" description="Low complexity" evidence="1">
    <location>
        <begin position="41"/>
        <end position="55"/>
    </location>
</feature>
<sequence>MWFENKKTGLKWNITDKFHIDRLKNNSDYEVVVEKTETKPKSVATTKPKATTTKK</sequence>
<keyword evidence="3" id="KW-1185">Reference proteome</keyword>
<proteinExistence type="predicted"/>
<protein>
    <submittedName>
        <fullName evidence="2">Uncharacterized protein</fullName>
    </submittedName>
</protein>
<reference evidence="2 3" key="1">
    <citation type="submission" date="2019-03" db="EMBL/GenBank/DDBJ databases">
        <title>Genomic Encyclopedia of Type Strains, Phase IV (KMG-IV): sequencing the most valuable type-strain genomes for metagenomic binning, comparative biology and taxonomic classification.</title>
        <authorList>
            <person name="Goeker M."/>
        </authorList>
    </citation>
    <scope>NUCLEOTIDE SEQUENCE [LARGE SCALE GENOMIC DNA]</scope>
    <source>
        <strain evidence="2 3">DSM 24629</strain>
    </source>
</reference>
<evidence type="ECO:0000313" key="3">
    <source>
        <dbReference type="Proteomes" id="UP000294902"/>
    </source>
</evidence>
<gene>
    <name evidence="2" type="ORF">EDC18_102418</name>
</gene>
<evidence type="ECO:0000313" key="2">
    <source>
        <dbReference type="EMBL" id="TCT16399.1"/>
    </source>
</evidence>
<accession>A0A4R3MN29</accession>
<dbReference type="AlphaFoldDB" id="A0A4R3MN29"/>
<comment type="caution">
    <text evidence="2">The sequence shown here is derived from an EMBL/GenBank/DDBJ whole genome shotgun (WGS) entry which is preliminary data.</text>
</comment>
<feature type="region of interest" description="Disordered" evidence="1">
    <location>
        <begin position="35"/>
        <end position="55"/>
    </location>
</feature>
<organism evidence="2 3">
    <name type="scientific">Natranaerovirga pectinivora</name>
    <dbReference type="NCBI Taxonomy" id="682400"/>
    <lineage>
        <taxon>Bacteria</taxon>
        <taxon>Bacillati</taxon>
        <taxon>Bacillota</taxon>
        <taxon>Clostridia</taxon>
        <taxon>Lachnospirales</taxon>
        <taxon>Natranaerovirgaceae</taxon>
        <taxon>Natranaerovirga</taxon>
    </lineage>
</organism>
<dbReference type="RefSeq" id="WP_165878481.1">
    <property type="nucleotide sequence ID" value="NZ_SMAL01000002.1"/>
</dbReference>